<comment type="catalytic activity">
    <reaction evidence="9">
        <text>(3E,5Z)-octadienoyl-CoA = (2E,4E)-octadienoyl-CoA</text>
        <dbReference type="Rhea" id="RHEA:45244"/>
        <dbReference type="ChEBI" id="CHEBI:62243"/>
        <dbReference type="ChEBI" id="CHEBI:85108"/>
    </reaction>
</comment>
<dbReference type="InterPro" id="IPR014748">
    <property type="entry name" value="Enoyl-CoA_hydra_C"/>
</dbReference>
<evidence type="ECO:0000256" key="9">
    <source>
        <dbReference type="ARBA" id="ARBA00051408"/>
    </source>
</evidence>
<evidence type="ECO:0000313" key="14">
    <source>
        <dbReference type="Proteomes" id="UP001566132"/>
    </source>
</evidence>
<dbReference type="GO" id="GO:0005777">
    <property type="term" value="C:peroxisome"/>
    <property type="evidence" value="ECO:0007669"/>
    <property type="project" value="UniProtKB-SubCell"/>
</dbReference>
<evidence type="ECO:0000256" key="6">
    <source>
        <dbReference type="ARBA" id="ARBA00023098"/>
    </source>
</evidence>
<protein>
    <recommendedName>
        <fullName evidence="12">Delta(3,5)-Delta(2,4)-dienoyl-CoA isomerase, mitochondrial</fullName>
    </recommendedName>
</protein>
<reference evidence="13 14" key="1">
    <citation type="submission" date="2024-05" db="EMBL/GenBank/DDBJ databases">
        <title>Genetic variation in Jamaican populations of the coffee berry borer (Hypothenemus hampei).</title>
        <authorList>
            <person name="Errbii M."/>
            <person name="Myrie A."/>
        </authorList>
    </citation>
    <scope>NUCLEOTIDE SEQUENCE [LARGE SCALE GENOMIC DNA]</scope>
    <source>
        <strain evidence="13">JA-Hopewell-2020-01-JO</strain>
        <tissue evidence="13">Whole body</tissue>
    </source>
</reference>
<evidence type="ECO:0000256" key="11">
    <source>
        <dbReference type="ARBA" id="ARBA00055786"/>
    </source>
</evidence>
<evidence type="ECO:0000256" key="12">
    <source>
        <dbReference type="ARBA" id="ARBA00071021"/>
    </source>
</evidence>
<evidence type="ECO:0000256" key="10">
    <source>
        <dbReference type="ARBA" id="ARBA00052809"/>
    </source>
</evidence>
<evidence type="ECO:0000256" key="3">
    <source>
        <dbReference type="ARBA" id="ARBA00005254"/>
    </source>
</evidence>
<dbReference type="FunFam" id="3.90.226.10:FF:000024">
    <property type="entry name" value="Delta3,5-delta2,4-dienoyl-CoA isomerase"/>
    <property type="match status" value="1"/>
</dbReference>
<dbReference type="CDD" id="cd06558">
    <property type="entry name" value="crotonase-like"/>
    <property type="match status" value="1"/>
</dbReference>
<evidence type="ECO:0000256" key="8">
    <source>
        <dbReference type="ARBA" id="ARBA00023235"/>
    </source>
</evidence>
<organism evidence="13 14">
    <name type="scientific">Hypothenemus hampei</name>
    <name type="common">Coffee berry borer</name>
    <dbReference type="NCBI Taxonomy" id="57062"/>
    <lineage>
        <taxon>Eukaryota</taxon>
        <taxon>Metazoa</taxon>
        <taxon>Ecdysozoa</taxon>
        <taxon>Arthropoda</taxon>
        <taxon>Hexapoda</taxon>
        <taxon>Insecta</taxon>
        <taxon>Pterygota</taxon>
        <taxon>Neoptera</taxon>
        <taxon>Endopterygota</taxon>
        <taxon>Coleoptera</taxon>
        <taxon>Polyphaga</taxon>
        <taxon>Cucujiformia</taxon>
        <taxon>Curculionidae</taxon>
        <taxon>Scolytinae</taxon>
        <taxon>Hypothenemus</taxon>
    </lineage>
</organism>
<comment type="function">
    <text evidence="11">Isomerization of 3-trans,5-cis-dienoyl-CoA to 2-trans,4-trans-dienoyl-CoA.</text>
</comment>
<dbReference type="GO" id="GO:0006631">
    <property type="term" value="P:fatty acid metabolic process"/>
    <property type="evidence" value="ECO:0007669"/>
    <property type="project" value="UniProtKB-KW"/>
</dbReference>
<dbReference type="PANTHER" id="PTHR43149:SF1">
    <property type="entry name" value="DELTA(3,5)-DELTA(2,4)-DIENOYL-COA ISOMERASE, MITOCHONDRIAL"/>
    <property type="match status" value="1"/>
</dbReference>
<comment type="pathway">
    <text evidence="2">Lipid metabolism; fatty acid beta-oxidation.</text>
</comment>
<keyword evidence="5" id="KW-0007">Acetylation</keyword>
<dbReference type="SUPFAM" id="SSF52096">
    <property type="entry name" value="ClpP/crotonase"/>
    <property type="match status" value="1"/>
</dbReference>
<evidence type="ECO:0000256" key="7">
    <source>
        <dbReference type="ARBA" id="ARBA00023140"/>
    </source>
</evidence>
<dbReference type="Gene3D" id="3.90.226.10">
    <property type="entry name" value="2-enoyl-CoA Hydratase, Chain A, domain 1"/>
    <property type="match status" value="1"/>
</dbReference>
<keyword evidence="8" id="KW-0413">Isomerase</keyword>
<name>A0ABD1FFZ6_HYPHA</name>
<dbReference type="FunFam" id="1.10.12.10:FF:000004">
    <property type="entry name" value="Delta3,5-delta2,4-dienoyl-CoA isomerase"/>
    <property type="match status" value="1"/>
</dbReference>
<evidence type="ECO:0000256" key="1">
    <source>
        <dbReference type="ARBA" id="ARBA00004275"/>
    </source>
</evidence>
<dbReference type="InterPro" id="IPR029045">
    <property type="entry name" value="ClpP/crotonase-like_dom_sf"/>
</dbReference>
<keyword evidence="14" id="KW-1185">Reference proteome</keyword>
<evidence type="ECO:0000256" key="2">
    <source>
        <dbReference type="ARBA" id="ARBA00005005"/>
    </source>
</evidence>
<evidence type="ECO:0000313" key="13">
    <source>
        <dbReference type="EMBL" id="KAL1517865.1"/>
    </source>
</evidence>
<dbReference type="GO" id="GO:0016853">
    <property type="term" value="F:isomerase activity"/>
    <property type="evidence" value="ECO:0007669"/>
    <property type="project" value="UniProtKB-KW"/>
</dbReference>
<dbReference type="PANTHER" id="PTHR43149">
    <property type="entry name" value="ENOYL-COA HYDRATASE"/>
    <property type="match status" value="1"/>
</dbReference>
<evidence type="ECO:0000256" key="5">
    <source>
        <dbReference type="ARBA" id="ARBA00022990"/>
    </source>
</evidence>
<accession>A0ABD1FFZ6</accession>
<dbReference type="AlphaFoldDB" id="A0ABD1FFZ6"/>
<dbReference type="Proteomes" id="UP001566132">
    <property type="component" value="Unassembled WGS sequence"/>
</dbReference>
<keyword evidence="7" id="KW-0576">Peroxisome</keyword>
<keyword evidence="6" id="KW-0443">Lipid metabolism</keyword>
<dbReference type="InterPro" id="IPR045002">
    <property type="entry name" value="Ech1-like"/>
</dbReference>
<gene>
    <name evidence="13" type="ORF">ABEB36_001573</name>
</gene>
<evidence type="ECO:0000256" key="4">
    <source>
        <dbReference type="ARBA" id="ARBA00022832"/>
    </source>
</evidence>
<sequence>MPLFSRISLKPISIGLLRLRSPQTCPKMSTNVPNFEYLAVTNPKEYVVHVELNRPDKLNALNASFFEEIQHCFESLSDNENCRTIVLSGAGRVFTAGLDLKGLTETLIPEVSQIEDVARKAKIFMKYIKLYQQSVSSLDLCTKPVIVAVHNACIGAGVDYITAADIRYCTKDAYFQVKEVDIGMAADIGTLQRLPKVIGSDSLARELCYTCRKLPASEALSSGLVSNVYENKEEMLQSAVQLAEEIAKKSPVAVQTTKASLRYSRDHSVQQGLDHIAILNQGYLQSEDLVNATVGQLTKNPDIVFSKL</sequence>
<dbReference type="EMBL" id="JBDJPC010000001">
    <property type="protein sequence ID" value="KAL1517865.1"/>
    <property type="molecule type" value="Genomic_DNA"/>
</dbReference>
<dbReference type="Gene3D" id="1.10.12.10">
    <property type="entry name" value="Lyase 2-enoyl-coa Hydratase, Chain A, domain 2"/>
    <property type="match status" value="1"/>
</dbReference>
<comment type="similarity">
    <text evidence="3">Belongs to the enoyl-CoA hydratase/isomerase family.</text>
</comment>
<dbReference type="InterPro" id="IPR001753">
    <property type="entry name" value="Enoyl-CoA_hydra/iso"/>
</dbReference>
<proteinExistence type="inferred from homology"/>
<dbReference type="Pfam" id="PF00378">
    <property type="entry name" value="ECH_1"/>
    <property type="match status" value="1"/>
</dbReference>
<comment type="subcellular location">
    <subcellularLocation>
        <location evidence="1">Peroxisome</location>
    </subcellularLocation>
</comment>
<comment type="caution">
    <text evidence="13">The sequence shown here is derived from an EMBL/GenBank/DDBJ whole genome shotgun (WGS) entry which is preliminary data.</text>
</comment>
<keyword evidence="4" id="KW-0276">Fatty acid metabolism</keyword>
<comment type="catalytic activity">
    <reaction evidence="10">
        <text>(3E,5Z,8Z,11Z,14Z)-eicosapentaenoyl-CoA = (2E,4E,8Z,11Z,14Z)-eicosapentaenoyl-CoA</text>
        <dbReference type="Rhea" id="RHEA:45224"/>
        <dbReference type="ChEBI" id="CHEBI:85090"/>
        <dbReference type="ChEBI" id="CHEBI:85091"/>
    </reaction>
</comment>